<dbReference type="Pfam" id="PF13364">
    <property type="entry name" value="BetaGal_ABD2"/>
    <property type="match status" value="1"/>
</dbReference>
<gene>
    <name evidence="4" type="ORF">BDV98DRAFT_494716</name>
</gene>
<dbReference type="STRING" id="1884261.A0A5C3QA41"/>
<keyword evidence="1" id="KW-0378">Hydrolase</keyword>
<organism evidence="4 5">
    <name type="scientific">Pterulicium gracile</name>
    <dbReference type="NCBI Taxonomy" id="1884261"/>
    <lineage>
        <taxon>Eukaryota</taxon>
        <taxon>Fungi</taxon>
        <taxon>Dikarya</taxon>
        <taxon>Basidiomycota</taxon>
        <taxon>Agaricomycotina</taxon>
        <taxon>Agaricomycetes</taxon>
        <taxon>Agaricomycetidae</taxon>
        <taxon>Agaricales</taxon>
        <taxon>Pleurotineae</taxon>
        <taxon>Pterulaceae</taxon>
        <taxon>Pterulicium</taxon>
    </lineage>
</organism>
<dbReference type="InterPro" id="IPR008979">
    <property type="entry name" value="Galactose-bd-like_sf"/>
</dbReference>
<sequence length="98" mass="10603">WKFSEALPEIPTTFDDSSDAWVLADHTSTPNPTKPRALPVLYADDCGFYTGVQLFRGKFNEADATTGASLTMQGGTAFAPYIYLNGQFLDAFPGDVSS</sequence>
<evidence type="ECO:0000256" key="1">
    <source>
        <dbReference type="ARBA" id="ARBA00022801"/>
    </source>
</evidence>
<dbReference type="EMBL" id="ML178851">
    <property type="protein sequence ID" value="TFK97058.1"/>
    <property type="molecule type" value="Genomic_DNA"/>
</dbReference>
<reference evidence="4 5" key="1">
    <citation type="journal article" date="2019" name="Nat. Ecol. Evol.">
        <title>Megaphylogeny resolves global patterns of mushroom evolution.</title>
        <authorList>
            <person name="Varga T."/>
            <person name="Krizsan K."/>
            <person name="Foldi C."/>
            <person name="Dima B."/>
            <person name="Sanchez-Garcia M."/>
            <person name="Sanchez-Ramirez S."/>
            <person name="Szollosi G.J."/>
            <person name="Szarkandi J.G."/>
            <person name="Papp V."/>
            <person name="Albert L."/>
            <person name="Andreopoulos W."/>
            <person name="Angelini C."/>
            <person name="Antonin V."/>
            <person name="Barry K.W."/>
            <person name="Bougher N.L."/>
            <person name="Buchanan P."/>
            <person name="Buyck B."/>
            <person name="Bense V."/>
            <person name="Catcheside P."/>
            <person name="Chovatia M."/>
            <person name="Cooper J."/>
            <person name="Damon W."/>
            <person name="Desjardin D."/>
            <person name="Finy P."/>
            <person name="Geml J."/>
            <person name="Haridas S."/>
            <person name="Hughes K."/>
            <person name="Justo A."/>
            <person name="Karasinski D."/>
            <person name="Kautmanova I."/>
            <person name="Kiss B."/>
            <person name="Kocsube S."/>
            <person name="Kotiranta H."/>
            <person name="LaButti K.M."/>
            <person name="Lechner B.E."/>
            <person name="Liimatainen K."/>
            <person name="Lipzen A."/>
            <person name="Lukacs Z."/>
            <person name="Mihaltcheva S."/>
            <person name="Morgado L.N."/>
            <person name="Niskanen T."/>
            <person name="Noordeloos M.E."/>
            <person name="Ohm R.A."/>
            <person name="Ortiz-Santana B."/>
            <person name="Ovrebo C."/>
            <person name="Racz N."/>
            <person name="Riley R."/>
            <person name="Savchenko A."/>
            <person name="Shiryaev A."/>
            <person name="Soop K."/>
            <person name="Spirin V."/>
            <person name="Szebenyi C."/>
            <person name="Tomsovsky M."/>
            <person name="Tulloss R.E."/>
            <person name="Uehling J."/>
            <person name="Grigoriev I.V."/>
            <person name="Vagvolgyi C."/>
            <person name="Papp T."/>
            <person name="Martin F.M."/>
            <person name="Miettinen O."/>
            <person name="Hibbett D.S."/>
            <person name="Nagy L.G."/>
        </authorList>
    </citation>
    <scope>NUCLEOTIDE SEQUENCE [LARGE SCALE GENOMIC DNA]</scope>
    <source>
        <strain evidence="4 5">CBS 309.79</strain>
    </source>
</reference>
<feature type="domain" description="Beta-galactosidase jelly roll" evidence="3">
    <location>
        <begin position="14"/>
        <end position="93"/>
    </location>
</feature>
<proteinExistence type="predicted"/>
<evidence type="ECO:0000259" key="3">
    <source>
        <dbReference type="Pfam" id="PF13364"/>
    </source>
</evidence>
<dbReference type="SUPFAM" id="SSF49785">
    <property type="entry name" value="Galactose-binding domain-like"/>
    <property type="match status" value="1"/>
</dbReference>
<evidence type="ECO:0000256" key="2">
    <source>
        <dbReference type="ARBA" id="ARBA00023295"/>
    </source>
</evidence>
<dbReference type="AlphaFoldDB" id="A0A5C3QA41"/>
<feature type="non-terminal residue" evidence="4">
    <location>
        <position position="98"/>
    </location>
</feature>
<dbReference type="GO" id="GO:0004565">
    <property type="term" value="F:beta-galactosidase activity"/>
    <property type="evidence" value="ECO:0007669"/>
    <property type="project" value="UniProtKB-ARBA"/>
</dbReference>
<keyword evidence="2" id="KW-0326">Glycosidase</keyword>
<evidence type="ECO:0000313" key="4">
    <source>
        <dbReference type="EMBL" id="TFK97058.1"/>
    </source>
</evidence>
<name>A0A5C3QA41_9AGAR</name>
<evidence type="ECO:0000313" key="5">
    <source>
        <dbReference type="Proteomes" id="UP000305067"/>
    </source>
</evidence>
<dbReference type="InterPro" id="IPR025300">
    <property type="entry name" value="BetaGal_jelly_roll_dom"/>
</dbReference>
<accession>A0A5C3QA41</accession>
<dbReference type="OrthoDB" id="2974344at2759"/>
<keyword evidence="5" id="KW-1185">Reference proteome</keyword>
<protein>
    <submittedName>
        <fullName evidence="4">Galactose-binding domain-like protein</fullName>
    </submittedName>
</protein>
<dbReference type="Gene3D" id="2.60.120.260">
    <property type="entry name" value="Galactose-binding domain-like"/>
    <property type="match status" value="1"/>
</dbReference>
<feature type="non-terminal residue" evidence="4">
    <location>
        <position position="1"/>
    </location>
</feature>
<dbReference type="Proteomes" id="UP000305067">
    <property type="component" value="Unassembled WGS sequence"/>
</dbReference>